<dbReference type="AlphaFoldDB" id="A0A840ESH1"/>
<dbReference type="Proteomes" id="UP000553034">
    <property type="component" value="Unassembled WGS sequence"/>
</dbReference>
<reference evidence="2 3" key="1">
    <citation type="submission" date="2020-08" db="EMBL/GenBank/DDBJ databases">
        <title>Genomic Encyclopedia of Type Strains, Phase IV (KMG-IV): sequencing the most valuable type-strain genomes for metagenomic binning, comparative biology and taxonomic classification.</title>
        <authorList>
            <person name="Goeker M."/>
        </authorList>
    </citation>
    <scope>NUCLEOTIDE SEQUENCE [LARGE SCALE GENOMIC DNA]</scope>
    <source>
        <strain evidence="2 3">DSM 29568</strain>
    </source>
</reference>
<comment type="caution">
    <text evidence="2">The sequence shown here is derived from an EMBL/GenBank/DDBJ whole genome shotgun (WGS) entry which is preliminary data.</text>
</comment>
<evidence type="ECO:0000313" key="2">
    <source>
        <dbReference type="EMBL" id="MBB4119995.1"/>
    </source>
</evidence>
<accession>A0A840ESH1</accession>
<keyword evidence="1" id="KW-1133">Transmembrane helix</keyword>
<dbReference type="EMBL" id="JACIFO010000014">
    <property type="protein sequence ID" value="MBB4119995.1"/>
    <property type="molecule type" value="Genomic_DNA"/>
</dbReference>
<dbReference type="Pfam" id="PF19589">
    <property type="entry name" value="DUF6095"/>
    <property type="match status" value="1"/>
</dbReference>
<keyword evidence="1" id="KW-0812">Transmembrane</keyword>
<feature type="transmembrane region" description="Helical" evidence="1">
    <location>
        <begin position="16"/>
        <end position="35"/>
    </location>
</feature>
<name>A0A840ESH1_9FLAO</name>
<evidence type="ECO:0000256" key="1">
    <source>
        <dbReference type="SAM" id="Phobius"/>
    </source>
</evidence>
<proteinExistence type="predicted"/>
<gene>
    <name evidence="2" type="ORF">GGR32_002307</name>
</gene>
<sequence>MTKRTNKEVLAKGIKFLSGSLPLVFIGPSVLFSAFNNREHPLYILVLSIGALFCLGAMFCIFYGLKLLTKALFDE</sequence>
<dbReference type="InterPro" id="IPR046077">
    <property type="entry name" value="DUF6095"/>
</dbReference>
<keyword evidence="1" id="KW-0472">Membrane</keyword>
<feature type="transmembrane region" description="Helical" evidence="1">
    <location>
        <begin position="41"/>
        <end position="65"/>
    </location>
</feature>
<protein>
    <submittedName>
        <fullName evidence="2">Drug/metabolite transporter (DMT)-like permease</fullName>
    </submittedName>
</protein>
<keyword evidence="3" id="KW-1185">Reference proteome</keyword>
<organism evidence="2 3">
    <name type="scientific">Mesonia hippocampi</name>
    <dbReference type="NCBI Taxonomy" id="1628250"/>
    <lineage>
        <taxon>Bacteria</taxon>
        <taxon>Pseudomonadati</taxon>
        <taxon>Bacteroidota</taxon>
        <taxon>Flavobacteriia</taxon>
        <taxon>Flavobacteriales</taxon>
        <taxon>Flavobacteriaceae</taxon>
        <taxon>Mesonia</taxon>
    </lineage>
</organism>
<evidence type="ECO:0000313" key="3">
    <source>
        <dbReference type="Proteomes" id="UP000553034"/>
    </source>
</evidence>
<dbReference type="RefSeq" id="WP_183478330.1">
    <property type="nucleotide sequence ID" value="NZ_JACIFO010000014.1"/>
</dbReference>